<protein>
    <submittedName>
        <fullName evidence="2">Uncharacterized protein</fullName>
    </submittedName>
</protein>
<evidence type="ECO:0000256" key="1">
    <source>
        <dbReference type="SAM" id="SignalP"/>
    </source>
</evidence>
<proteinExistence type="predicted"/>
<evidence type="ECO:0000313" key="2">
    <source>
        <dbReference type="EMBL" id="KAJ7617882.1"/>
    </source>
</evidence>
<keyword evidence="3" id="KW-1185">Reference proteome</keyword>
<dbReference type="Proteomes" id="UP001221142">
    <property type="component" value="Unassembled WGS sequence"/>
</dbReference>
<gene>
    <name evidence="2" type="ORF">FB45DRAFT_872339</name>
</gene>
<dbReference type="EMBL" id="JARKIF010000020">
    <property type="protein sequence ID" value="KAJ7617882.1"/>
    <property type="molecule type" value="Genomic_DNA"/>
</dbReference>
<name>A0AAD7FDR2_9AGAR</name>
<evidence type="ECO:0000313" key="3">
    <source>
        <dbReference type="Proteomes" id="UP001221142"/>
    </source>
</evidence>
<feature type="signal peptide" evidence="1">
    <location>
        <begin position="1"/>
        <end position="16"/>
    </location>
</feature>
<dbReference type="AlphaFoldDB" id="A0AAD7FDR2"/>
<comment type="caution">
    <text evidence="2">The sequence shown here is derived from an EMBL/GenBank/DDBJ whole genome shotgun (WGS) entry which is preliminary data.</text>
</comment>
<sequence length="122" mass="13126">MYSKLISSALLLVTLANIARLPDVPSLPTVYAFLDINLLLTHSTDTTGGRDEFCCFTLGSSPMVLISGNHKPHSSHIEEISIEVPALPSGRVKPGAARPIATCSLWDAERTNSNNATVGKHW</sequence>
<organism evidence="2 3">
    <name type="scientific">Roridomyces roridus</name>
    <dbReference type="NCBI Taxonomy" id="1738132"/>
    <lineage>
        <taxon>Eukaryota</taxon>
        <taxon>Fungi</taxon>
        <taxon>Dikarya</taxon>
        <taxon>Basidiomycota</taxon>
        <taxon>Agaricomycotina</taxon>
        <taxon>Agaricomycetes</taxon>
        <taxon>Agaricomycetidae</taxon>
        <taxon>Agaricales</taxon>
        <taxon>Marasmiineae</taxon>
        <taxon>Mycenaceae</taxon>
        <taxon>Roridomyces</taxon>
    </lineage>
</organism>
<accession>A0AAD7FDR2</accession>
<feature type="chain" id="PRO_5042284172" evidence="1">
    <location>
        <begin position="17"/>
        <end position="122"/>
    </location>
</feature>
<reference evidence="2" key="1">
    <citation type="submission" date="2023-03" db="EMBL/GenBank/DDBJ databases">
        <title>Massive genome expansion in bonnet fungi (Mycena s.s.) driven by repeated elements and novel gene families across ecological guilds.</title>
        <authorList>
            <consortium name="Lawrence Berkeley National Laboratory"/>
            <person name="Harder C.B."/>
            <person name="Miyauchi S."/>
            <person name="Viragh M."/>
            <person name="Kuo A."/>
            <person name="Thoen E."/>
            <person name="Andreopoulos B."/>
            <person name="Lu D."/>
            <person name="Skrede I."/>
            <person name="Drula E."/>
            <person name="Henrissat B."/>
            <person name="Morin E."/>
            <person name="Kohler A."/>
            <person name="Barry K."/>
            <person name="LaButti K."/>
            <person name="Morin E."/>
            <person name="Salamov A."/>
            <person name="Lipzen A."/>
            <person name="Mereny Z."/>
            <person name="Hegedus B."/>
            <person name="Baldrian P."/>
            <person name="Stursova M."/>
            <person name="Weitz H."/>
            <person name="Taylor A."/>
            <person name="Grigoriev I.V."/>
            <person name="Nagy L.G."/>
            <person name="Martin F."/>
            <person name="Kauserud H."/>
        </authorList>
    </citation>
    <scope>NUCLEOTIDE SEQUENCE</scope>
    <source>
        <strain evidence="2">9284</strain>
    </source>
</reference>
<keyword evidence="1" id="KW-0732">Signal</keyword>